<evidence type="ECO:0000256" key="1">
    <source>
        <dbReference type="ARBA" id="ARBA00009986"/>
    </source>
</evidence>
<dbReference type="GO" id="GO:0016620">
    <property type="term" value="F:oxidoreductase activity, acting on the aldehyde or oxo group of donors, NAD or NADP as acceptor"/>
    <property type="evidence" value="ECO:0007669"/>
    <property type="project" value="InterPro"/>
</dbReference>
<dbReference type="InterPro" id="IPR016162">
    <property type="entry name" value="Ald_DH_N"/>
</dbReference>
<dbReference type="Gene3D" id="3.40.309.10">
    <property type="entry name" value="Aldehyde Dehydrogenase, Chain A, domain 2"/>
    <property type="match status" value="1"/>
</dbReference>
<feature type="region of interest" description="Disordered" evidence="5">
    <location>
        <begin position="528"/>
        <end position="698"/>
    </location>
</feature>
<dbReference type="FunFam" id="3.40.309.10:FF:000001">
    <property type="entry name" value="Mitochondrial aldehyde dehydrogenase 2"/>
    <property type="match status" value="1"/>
</dbReference>
<evidence type="ECO:0000259" key="6">
    <source>
        <dbReference type="Pfam" id="PF00171"/>
    </source>
</evidence>
<feature type="compositionally biased region" description="Basic and acidic residues" evidence="5">
    <location>
        <begin position="660"/>
        <end position="673"/>
    </location>
</feature>
<dbReference type="PROSITE" id="PS00070">
    <property type="entry name" value="ALDEHYDE_DEHYDR_CYS"/>
    <property type="match status" value="1"/>
</dbReference>
<dbReference type="InterPro" id="IPR016161">
    <property type="entry name" value="Ald_DH/histidinol_DH"/>
</dbReference>
<keyword evidence="2 4" id="KW-0560">Oxidoreductase</keyword>
<dbReference type="FunFam" id="3.40.605.10:FF:000050">
    <property type="entry name" value="Aldehyde dehydrogenase, mitochondrial"/>
    <property type="match status" value="1"/>
</dbReference>
<protein>
    <recommendedName>
        <fullName evidence="6">Aldehyde dehydrogenase domain-containing protein</fullName>
    </recommendedName>
</protein>
<dbReference type="InterPro" id="IPR016163">
    <property type="entry name" value="Ald_DH_C"/>
</dbReference>
<gene>
    <name evidence="7" type="ORF">TSIB3V08_LOCUS4726</name>
</gene>
<evidence type="ECO:0000256" key="3">
    <source>
        <dbReference type="PROSITE-ProRule" id="PRU10007"/>
    </source>
</evidence>
<organism evidence="7">
    <name type="scientific">Timema shepardi</name>
    <name type="common">Walking stick</name>
    <dbReference type="NCBI Taxonomy" id="629360"/>
    <lineage>
        <taxon>Eukaryota</taxon>
        <taxon>Metazoa</taxon>
        <taxon>Ecdysozoa</taxon>
        <taxon>Arthropoda</taxon>
        <taxon>Hexapoda</taxon>
        <taxon>Insecta</taxon>
        <taxon>Pterygota</taxon>
        <taxon>Neoptera</taxon>
        <taxon>Polyneoptera</taxon>
        <taxon>Phasmatodea</taxon>
        <taxon>Timematodea</taxon>
        <taxon>Timematoidea</taxon>
        <taxon>Timematidae</taxon>
        <taxon>Timema</taxon>
    </lineage>
</organism>
<evidence type="ECO:0000256" key="2">
    <source>
        <dbReference type="ARBA" id="ARBA00023002"/>
    </source>
</evidence>
<dbReference type="Pfam" id="PF00171">
    <property type="entry name" value="Aldedh"/>
    <property type="match status" value="1"/>
</dbReference>
<evidence type="ECO:0000256" key="4">
    <source>
        <dbReference type="RuleBase" id="RU003345"/>
    </source>
</evidence>
<dbReference type="Gene3D" id="3.40.605.10">
    <property type="entry name" value="Aldehyde Dehydrogenase, Chain A, domain 1"/>
    <property type="match status" value="1"/>
</dbReference>
<dbReference type="InterPro" id="IPR029510">
    <property type="entry name" value="Ald_DH_CS_GLU"/>
</dbReference>
<feature type="domain" description="Aldehyde dehydrogenase" evidence="6">
    <location>
        <begin position="80"/>
        <end position="513"/>
    </location>
</feature>
<sequence>MWFTKWFKNSGCVWNDNNGSLCVQDRSLWQMRNLMQVPTRPPIVGQNGVTNFDQQKAVELNTASALANYDTELFINNEFVNAVSGKTFPTLNPTNAKKIVDVAEADKADVDLAVAAASRAFQRGSEWRTMDASARGKLLNKLASLIERDIEYLANLESLDNGKAYSDSLFDINCAIDTFRYYAGWADKIHGNTIPVDGPLLTFTRREPVGVVGQIIPWNYPVLMLSWKWGPALATGCTVVLKPAEQTPLTALYVAALSKEAGFPAGVINLVPGYGPTAGAAISSHPKINKVAFTGSTEVGRLIAQAAAQSNLKRVSLELGGKSPLIVFSDADVDEAVDIAHSAIFANHGQNCCAGSRTFVQEEVYDQFVKKATAKAAAKKVGDPFVEGTEQGPQIDDEMFNKVLAMIKSGKEQGAKLECGGDRFGNEGYFIKPTVFSNVTDSMKIAQEEIFGPVQSIIKFKTLEEAIERANSTTYGLAAGIITKDINKALTFAQSVQAGSVWSTLWLTFKSKAPMWVFQMGGGLESHLPGNSDHHSLRPEIPSLRPSTGEKTDSYSVRPETPSFRPSTGEKTDSYSLRPEKPSLRPSTGEKTDSYSVRPETSRLQPSTGEKTDSYSLRPETPRLRPSTGEKTDSYSLRPETPSLRPSTSEKTDSYSVRPETPRLRPSTGEKTDSYSLRPETPSLRPSTGEKTDSHSVRPEDATIKIRMDISRFCKAFFQVVPYIITSLELRYCSYDSHPTDPSTPHVLPPFRVSFLTFHN</sequence>
<dbReference type="InterPro" id="IPR015590">
    <property type="entry name" value="Aldehyde_DH_dom"/>
</dbReference>
<proteinExistence type="inferred from homology"/>
<feature type="compositionally biased region" description="Basic and acidic residues" evidence="5">
    <location>
        <begin position="688"/>
        <end position="698"/>
    </location>
</feature>
<name>A0A7R9AV64_TIMSH</name>
<dbReference type="PROSITE" id="PS00687">
    <property type="entry name" value="ALDEHYDE_DEHYDR_GLU"/>
    <property type="match status" value="1"/>
</dbReference>
<evidence type="ECO:0000313" key="7">
    <source>
        <dbReference type="EMBL" id="CAD7260553.1"/>
    </source>
</evidence>
<reference evidence="7" key="1">
    <citation type="submission" date="2020-11" db="EMBL/GenBank/DDBJ databases">
        <authorList>
            <person name="Tran Van P."/>
        </authorList>
    </citation>
    <scope>NUCLEOTIDE SEQUENCE</scope>
</reference>
<feature type="compositionally biased region" description="Basic and acidic residues" evidence="5">
    <location>
        <begin position="620"/>
        <end position="633"/>
    </location>
</feature>
<dbReference type="SUPFAM" id="SSF53720">
    <property type="entry name" value="ALDH-like"/>
    <property type="match status" value="1"/>
</dbReference>
<accession>A0A7R9AV64</accession>
<dbReference type="PANTHER" id="PTHR11699">
    <property type="entry name" value="ALDEHYDE DEHYDROGENASE-RELATED"/>
    <property type="match status" value="1"/>
</dbReference>
<dbReference type="EMBL" id="OC001735">
    <property type="protein sequence ID" value="CAD7260553.1"/>
    <property type="molecule type" value="Genomic_DNA"/>
</dbReference>
<evidence type="ECO:0000256" key="5">
    <source>
        <dbReference type="SAM" id="MobiDB-lite"/>
    </source>
</evidence>
<dbReference type="AlphaFoldDB" id="A0A7R9AV64"/>
<comment type="similarity">
    <text evidence="1 4">Belongs to the aldehyde dehydrogenase family.</text>
</comment>
<feature type="active site" evidence="3">
    <location>
        <position position="318"/>
    </location>
</feature>
<dbReference type="InterPro" id="IPR016160">
    <property type="entry name" value="Ald_DH_CS_CYS"/>
</dbReference>
<feature type="compositionally biased region" description="Basic and acidic residues" evidence="5">
    <location>
        <begin position="568"/>
        <end position="593"/>
    </location>
</feature>